<gene>
    <name evidence="2" type="primary">mnhG</name>
    <name evidence="2" type="ORF">TPR58_06170</name>
</gene>
<evidence type="ECO:0000256" key="1">
    <source>
        <dbReference type="SAM" id="Phobius"/>
    </source>
</evidence>
<protein>
    <submittedName>
        <fullName evidence="2">Monovalent cation/H(+) antiporter subunit G</fullName>
    </submittedName>
</protein>
<dbReference type="PANTHER" id="PTHR34703">
    <property type="entry name" value="ANTIPORTER SUBUNIT MNHG2-RELATED"/>
    <property type="match status" value="1"/>
</dbReference>
<feature type="transmembrane region" description="Helical" evidence="1">
    <location>
        <begin position="39"/>
        <end position="57"/>
    </location>
</feature>
<dbReference type="Pfam" id="PF03334">
    <property type="entry name" value="PhaG_MnhG_YufB"/>
    <property type="match status" value="1"/>
</dbReference>
<evidence type="ECO:0000313" key="2">
    <source>
        <dbReference type="EMBL" id="MEN3746744.1"/>
    </source>
</evidence>
<keyword evidence="1" id="KW-1133">Transmembrane helix</keyword>
<dbReference type="EMBL" id="JBDIZK010000003">
    <property type="protein sequence ID" value="MEN3746744.1"/>
    <property type="molecule type" value="Genomic_DNA"/>
</dbReference>
<comment type="caution">
    <text evidence="2">The sequence shown here is derived from an EMBL/GenBank/DDBJ whole genome shotgun (WGS) entry which is preliminary data.</text>
</comment>
<dbReference type="InterPro" id="IPR005133">
    <property type="entry name" value="PhaG_MnhG_YufB"/>
</dbReference>
<name>A0ABV0B581_9SPHN</name>
<keyword evidence="3" id="KW-1185">Reference proteome</keyword>
<feature type="transmembrane region" description="Helical" evidence="1">
    <location>
        <begin position="63"/>
        <end position="82"/>
    </location>
</feature>
<dbReference type="RefSeq" id="WP_346245745.1">
    <property type="nucleotide sequence ID" value="NZ_JBDIZK010000003.1"/>
</dbReference>
<evidence type="ECO:0000313" key="3">
    <source>
        <dbReference type="Proteomes" id="UP001427805"/>
    </source>
</evidence>
<dbReference type="NCBIfam" id="TIGR01300">
    <property type="entry name" value="CPA3_mnhG_phaG"/>
    <property type="match status" value="1"/>
</dbReference>
<dbReference type="PANTHER" id="PTHR34703:SF1">
    <property type="entry name" value="ANTIPORTER SUBUNIT MNHG2-RELATED"/>
    <property type="match status" value="1"/>
</dbReference>
<dbReference type="Proteomes" id="UP001427805">
    <property type="component" value="Unassembled WGS sequence"/>
</dbReference>
<proteinExistence type="predicted"/>
<organism evidence="2 3">
    <name type="scientific">Sphingomonas rustica</name>
    <dbReference type="NCBI Taxonomy" id="3103142"/>
    <lineage>
        <taxon>Bacteria</taxon>
        <taxon>Pseudomonadati</taxon>
        <taxon>Pseudomonadota</taxon>
        <taxon>Alphaproteobacteria</taxon>
        <taxon>Sphingomonadales</taxon>
        <taxon>Sphingomonadaceae</taxon>
        <taxon>Sphingomonas</taxon>
    </lineage>
</organism>
<keyword evidence="1" id="KW-0472">Membrane</keyword>
<keyword evidence="1" id="KW-0812">Transmembrane</keyword>
<sequence length="118" mass="12042">MTIAAMLLMVLGTGFLLVAAIGVIRLPDPLQRMHSATKAGTLGTALLLLGVALSGRIDGGNSGILAILFLLVTLPIGAQLLARGAYVSGTPLKGVEDDVLKGELDRAEEPAGVRSPEA</sequence>
<accession>A0ABV0B581</accession>
<reference evidence="2 3" key="1">
    <citation type="submission" date="2024-05" db="EMBL/GenBank/DDBJ databases">
        <title>Sphingomonas sp. HF-S3 16S ribosomal RNA gene Genome sequencing and assembly.</title>
        <authorList>
            <person name="Lee H."/>
        </authorList>
    </citation>
    <scope>NUCLEOTIDE SEQUENCE [LARGE SCALE GENOMIC DNA]</scope>
    <source>
        <strain evidence="2 3">HF-S3</strain>
    </source>
</reference>
<feature type="transmembrane region" description="Helical" evidence="1">
    <location>
        <begin position="6"/>
        <end position="27"/>
    </location>
</feature>